<protein>
    <recommendedName>
        <fullName evidence="11">Peptidase M48 domain-containing protein</fullName>
    </recommendedName>
</protein>
<dbReference type="GO" id="GO:0051603">
    <property type="term" value="P:proteolysis involved in protein catabolic process"/>
    <property type="evidence" value="ECO:0007669"/>
    <property type="project" value="TreeGrafter"/>
</dbReference>
<dbReference type="InterPro" id="IPR019734">
    <property type="entry name" value="TPR_rpt"/>
</dbReference>
<proteinExistence type="predicted"/>
<evidence type="ECO:0000256" key="3">
    <source>
        <dbReference type="ARBA" id="ARBA00022723"/>
    </source>
</evidence>
<evidence type="ECO:0000256" key="5">
    <source>
        <dbReference type="ARBA" id="ARBA00022833"/>
    </source>
</evidence>
<feature type="domain" description="Peptidase M48" evidence="11">
    <location>
        <begin position="55"/>
        <end position="243"/>
    </location>
</feature>
<evidence type="ECO:0000313" key="13">
    <source>
        <dbReference type="Proteomes" id="UP001366166"/>
    </source>
</evidence>
<evidence type="ECO:0000256" key="8">
    <source>
        <dbReference type="SAM" id="MobiDB-lite"/>
    </source>
</evidence>
<dbReference type="Gene3D" id="1.25.40.10">
    <property type="entry name" value="Tetratricopeptide repeat domain"/>
    <property type="match status" value="1"/>
</dbReference>
<keyword evidence="10" id="KW-0732">Signal</keyword>
<evidence type="ECO:0000256" key="1">
    <source>
        <dbReference type="ARBA" id="ARBA00001947"/>
    </source>
</evidence>
<dbReference type="CDD" id="cd07333">
    <property type="entry name" value="M48C_bepA_like"/>
    <property type="match status" value="1"/>
</dbReference>
<keyword evidence="4" id="KW-0378">Hydrolase</keyword>
<dbReference type="GO" id="GO:0046872">
    <property type="term" value="F:metal ion binding"/>
    <property type="evidence" value="ECO:0007669"/>
    <property type="project" value="UniProtKB-KW"/>
</dbReference>
<keyword evidence="9" id="KW-0472">Membrane</keyword>
<name>A0AAU9EEI0_9BACT</name>
<feature type="signal peptide" evidence="10">
    <location>
        <begin position="1"/>
        <end position="25"/>
    </location>
</feature>
<dbReference type="Proteomes" id="UP001366166">
    <property type="component" value="Chromosome"/>
</dbReference>
<dbReference type="InterPro" id="IPR051156">
    <property type="entry name" value="Mito/Outer_Membr_Metalloprot"/>
</dbReference>
<dbReference type="Pfam" id="PF14559">
    <property type="entry name" value="TPR_19"/>
    <property type="match status" value="1"/>
</dbReference>
<dbReference type="AlphaFoldDB" id="A0AAU9EEI0"/>
<dbReference type="PROSITE" id="PS50005">
    <property type="entry name" value="TPR"/>
    <property type="match status" value="1"/>
</dbReference>
<evidence type="ECO:0000256" key="9">
    <source>
        <dbReference type="SAM" id="Phobius"/>
    </source>
</evidence>
<comment type="cofactor">
    <cofactor evidence="1">
        <name>Zn(2+)</name>
        <dbReference type="ChEBI" id="CHEBI:29105"/>
    </cofactor>
</comment>
<dbReference type="PANTHER" id="PTHR22726:SF1">
    <property type="entry name" value="METALLOENDOPEPTIDASE OMA1, MITOCHONDRIAL"/>
    <property type="match status" value="1"/>
</dbReference>
<feature type="transmembrane region" description="Helical" evidence="9">
    <location>
        <begin position="77"/>
        <end position="99"/>
    </location>
</feature>
<dbReference type="EMBL" id="AP028679">
    <property type="protein sequence ID" value="BEQ15518.1"/>
    <property type="molecule type" value="Genomic_DNA"/>
</dbReference>
<dbReference type="Pfam" id="PF01435">
    <property type="entry name" value="Peptidase_M48"/>
    <property type="match status" value="1"/>
</dbReference>
<keyword evidence="9" id="KW-1133">Transmembrane helix</keyword>
<evidence type="ECO:0000313" key="12">
    <source>
        <dbReference type="EMBL" id="BEQ15518.1"/>
    </source>
</evidence>
<dbReference type="InterPro" id="IPR011990">
    <property type="entry name" value="TPR-like_helical_dom_sf"/>
</dbReference>
<dbReference type="Gene3D" id="3.30.2010.10">
    <property type="entry name" value="Metalloproteases ('zincins'), catalytic domain"/>
    <property type="match status" value="1"/>
</dbReference>
<keyword evidence="7" id="KW-0802">TPR repeat</keyword>
<gene>
    <name evidence="12" type="ORF">FAK_25840</name>
</gene>
<dbReference type="RefSeq" id="WP_338600005.1">
    <property type="nucleotide sequence ID" value="NZ_AP028679.1"/>
</dbReference>
<keyword evidence="5" id="KW-0862">Zinc</keyword>
<evidence type="ECO:0000256" key="6">
    <source>
        <dbReference type="ARBA" id="ARBA00023049"/>
    </source>
</evidence>
<keyword evidence="13" id="KW-1185">Reference proteome</keyword>
<dbReference type="KEGG" id="dmp:FAK_25840"/>
<evidence type="ECO:0000256" key="10">
    <source>
        <dbReference type="SAM" id="SignalP"/>
    </source>
</evidence>
<evidence type="ECO:0000259" key="11">
    <source>
        <dbReference type="Pfam" id="PF01435"/>
    </source>
</evidence>
<dbReference type="InterPro" id="IPR001915">
    <property type="entry name" value="Peptidase_M48"/>
</dbReference>
<organism evidence="12 13">
    <name type="scientific">Desulfoferula mesophila</name>
    <dbReference type="NCBI Taxonomy" id="3058419"/>
    <lineage>
        <taxon>Bacteria</taxon>
        <taxon>Pseudomonadati</taxon>
        <taxon>Thermodesulfobacteriota</taxon>
        <taxon>Desulfarculia</taxon>
        <taxon>Desulfarculales</taxon>
        <taxon>Desulfarculaceae</taxon>
        <taxon>Desulfoferula</taxon>
    </lineage>
</organism>
<feature type="region of interest" description="Disordered" evidence="8">
    <location>
        <begin position="463"/>
        <end position="485"/>
    </location>
</feature>
<dbReference type="GO" id="GO:0004222">
    <property type="term" value="F:metalloendopeptidase activity"/>
    <property type="evidence" value="ECO:0007669"/>
    <property type="project" value="InterPro"/>
</dbReference>
<keyword evidence="3" id="KW-0479">Metal-binding</keyword>
<evidence type="ECO:0000256" key="4">
    <source>
        <dbReference type="ARBA" id="ARBA00022801"/>
    </source>
</evidence>
<accession>A0AAU9EEI0</accession>
<reference evidence="13" key="1">
    <citation type="journal article" date="2023" name="Arch. Microbiol.">
        <title>Desulfoferula mesophilus gen. nov. sp. nov., a mesophilic sulfate-reducing bacterium isolated from a brackish lake sediment.</title>
        <authorList>
            <person name="Watanabe T."/>
            <person name="Yabe T."/>
            <person name="Tsuji J.M."/>
            <person name="Fukui M."/>
        </authorList>
    </citation>
    <scope>NUCLEOTIDE SEQUENCE [LARGE SCALE GENOMIC DNA]</scope>
    <source>
        <strain evidence="13">12FAK</strain>
    </source>
</reference>
<keyword evidence="6" id="KW-0482">Metalloprotease</keyword>
<sequence length="502" mass="56465">MAQRLLCLLLCLVLLGGLLPPPASALISLEEERKMGEEAYAEVIAAIPLVDDPDIVDYVRNLAKRLEAYVPDKPFPFTVYVADVGQMNAFAIPGGYIFMYRGMMTALESEAELAGVLAHEMGHVWRRHIAKRIEKSKSTNLASIAGLLAGLVLGGMVSPALGQALTMGSVAGGVQQQLAFSREDEQEADWAAFKTMTSAGYPPREMERSFQRIWKTEDYMGGNTPVYLRTHPTGPQRMEAMADMTRTWKGKPLHYDNSEFLRIQTRLIALYDPEPQAEKLLTNRRLSDPNSPYPIYGLALLNMRRHRYESALQFLERLGKLWPDNVYQIRAEGVCRLLMGQDAKAEALLERTLAKRPDDQDTLLALGQAYQRQGRLNESVKVLRRLVAQDETNQAALYELGISLGRLGQVGEASLYLGLSFVQRHNYRSAQYHLSRAVNNLADKPELQAKAKQALEQMDVNARLKRKRQAKKEDEQRPSPFVNYDLDRPYTLPLIPAHPSGR</sequence>
<keyword evidence="2" id="KW-0645">Protease</keyword>
<feature type="chain" id="PRO_5043448601" description="Peptidase M48 domain-containing protein" evidence="10">
    <location>
        <begin position="26"/>
        <end position="502"/>
    </location>
</feature>
<evidence type="ECO:0000256" key="2">
    <source>
        <dbReference type="ARBA" id="ARBA00022670"/>
    </source>
</evidence>
<dbReference type="SUPFAM" id="SSF48452">
    <property type="entry name" value="TPR-like"/>
    <property type="match status" value="1"/>
</dbReference>
<keyword evidence="9" id="KW-0812">Transmembrane</keyword>
<dbReference type="GO" id="GO:0016020">
    <property type="term" value="C:membrane"/>
    <property type="evidence" value="ECO:0007669"/>
    <property type="project" value="TreeGrafter"/>
</dbReference>
<feature type="transmembrane region" description="Helical" evidence="9">
    <location>
        <begin position="141"/>
        <end position="161"/>
    </location>
</feature>
<dbReference type="SMART" id="SM00028">
    <property type="entry name" value="TPR"/>
    <property type="match status" value="3"/>
</dbReference>
<dbReference type="PANTHER" id="PTHR22726">
    <property type="entry name" value="METALLOENDOPEPTIDASE OMA1"/>
    <property type="match status" value="1"/>
</dbReference>
<feature type="repeat" description="TPR" evidence="7">
    <location>
        <begin position="360"/>
        <end position="393"/>
    </location>
</feature>
<evidence type="ECO:0000256" key="7">
    <source>
        <dbReference type="PROSITE-ProRule" id="PRU00339"/>
    </source>
</evidence>